<evidence type="ECO:0000256" key="1">
    <source>
        <dbReference type="SAM" id="MobiDB-lite"/>
    </source>
</evidence>
<evidence type="ECO:0000313" key="2">
    <source>
        <dbReference type="EMBL" id="KAG7417123.1"/>
    </source>
</evidence>
<feature type="region of interest" description="Disordered" evidence="1">
    <location>
        <begin position="74"/>
        <end position="95"/>
    </location>
</feature>
<gene>
    <name evidence="2" type="ORF">Forpe1208_v005010</name>
</gene>
<proteinExistence type="predicted"/>
<dbReference type="Proteomes" id="UP000694050">
    <property type="component" value="Unassembled WGS sequence"/>
</dbReference>
<reference evidence="2" key="1">
    <citation type="submission" date="2021-04" db="EMBL/GenBank/DDBJ databases">
        <title>First draft genome resource for Brassicaceae pathogens Fusarium oxysporum f. sp. raphani and Fusarium oxysporum f. sp. rapae.</title>
        <authorList>
            <person name="Asai S."/>
        </authorList>
    </citation>
    <scope>NUCLEOTIDE SEQUENCE</scope>
    <source>
        <strain evidence="2">Tf1208</strain>
    </source>
</reference>
<name>A0A8J5U008_FUSOX</name>
<organism evidence="2 3">
    <name type="scientific">Fusarium oxysporum f. sp. rapae</name>
    <dbReference type="NCBI Taxonomy" id="485398"/>
    <lineage>
        <taxon>Eukaryota</taxon>
        <taxon>Fungi</taxon>
        <taxon>Dikarya</taxon>
        <taxon>Ascomycota</taxon>
        <taxon>Pezizomycotina</taxon>
        <taxon>Sordariomycetes</taxon>
        <taxon>Hypocreomycetidae</taxon>
        <taxon>Hypocreales</taxon>
        <taxon>Nectriaceae</taxon>
        <taxon>Fusarium</taxon>
        <taxon>Fusarium oxysporum species complex</taxon>
    </lineage>
</organism>
<feature type="compositionally biased region" description="Basic and acidic residues" evidence="1">
    <location>
        <begin position="79"/>
        <end position="95"/>
    </location>
</feature>
<accession>A0A8J5U008</accession>
<dbReference type="EMBL" id="JAELUQ010000003">
    <property type="protein sequence ID" value="KAG7417123.1"/>
    <property type="molecule type" value="Genomic_DNA"/>
</dbReference>
<sequence length="95" mass="10829">MGHFDRKLLFVYQALVVTCNIARNVASQFWTEEWDSNMIADSGPLLEVAITCYADSSRCARVADFEMTLYQEQSSTARRKTDSASPRLRDVFAVR</sequence>
<protein>
    <submittedName>
        <fullName evidence="2">Uncharacterized protein</fullName>
    </submittedName>
</protein>
<comment type="caution">
    <text evidence="2">The sequence shown here is derived from an EMBL/GenBank/DDBJ whole genome shotgun (WGS) entry which is preliminary data.</text>
</comment>
<evidence type="ECO:0000313" key="3">
    <source>
        <dbReference type="Proteomes" id="UP000694050"/>
    </source>
</evidence>
<dbReference type="AlphaFoldDB" id="A0A8J5U008"/>